<proteinExistence type="predicted"/>
<dbReference type="Pfam" id="PF20432">
    <property type="entry name" value="Xre-like-HTH"/>
    <property type="match status" value="1"/>
</dbReference>
<evidence type="ECO:0000313" key="4">
    <source>
        <dbReference type="Proteomes" id="UP000295438"/>
    </source>
</evidence>
<dbReference type="InterPro" id="IPR046847">
    <property type="entry name" value="Xre-like_HTH"/>
</dbReference>
<dbReference type="Proteomes" id="UP000295438">
    <property type="component" value="Unassembled WGS sequence"/>
</dbReference>
<evidence type="ECO:0000313" key="3">
    <source>
        <dbReference type="EMBL" id="TDK44093.1"/>
    </source>
</evidence>
<keyword evidence="4" id="KW-1185">Reference proteome</keyword>
<feature type="domain" description="Antitoxin Xre/MbcA/ParS-like toxin-binding" evidence="1">
    <location>
        <begin position="116"/>
        <end position="163"/>
    </location>
</feature>
<accession>A0A4R5UXL2</accession>
<sequence>MSNSDQQKLGIVAEEMATYMTSVPGYSRYPSMRGIPLSGFFSDRMLVVDMIRMGIPTSLFLSIKDLAPFSDQEWSDFLDISLKSLQRYKKESDYVFRSIHSEKIIELLEVVYLGLEVFDSAADFESWLYTTSHSLGNRKPLELLKNSYGKELVLHELHRIDQGIFV</sequence>
<dbReference type="AlphaFoldDB" id="A0A4R5UXL2"/>
<dbReference type="GO" id="GO:0003677">
    <property type="term" value="F:DNA binding"/>
    <property type="evidence" value="ECO:0007669"/>
    <property type="project" value="InterPro"/>
</dbReference>
<comment type="caution">
    <text evidence="3">The sequence shown here is derived from an EMBL/GenBank/DDBJ whole genome shotgun (WGS) entry which is preliminary data.</text>
</comment>
<dbReference type="Pfam" id="PF09722">
    <property type="entry name" value="Xre_MbcA_ParS_C"/>
    <property type="match status" value="1"/>
</dbReference>
<feature type="domain" description="Antitoxin Xre-like helix-turn-helix" evidence="2">
    <location>
        <begin position="48"/>
        <end position="108"/>
    </location>
</feature>
<dbReference type="EMBL" id="SMUW01000034">
    <property type="protein sequence ID" value="TDK44093.1"/>
    <property type="molecule type" value="Genomic_DNA"/>
</dbReference>
<dbReference type="InterPro" id="IPR024467">
    <property type="entry name" value="Xre/MbcA/ParS-like_toxin-bd"/>
</dbReference>
<evidence type="ECO:0000259" key="1">
    <source>
        <dbReference type="Pfam" id="PF09722"/>
    </source>
</evidence>
<gene>
    <name evidence="3" type="ORF">E1898_10450</name>
</gene>
<protein>
    <submittedName>
        <fullName evidence="3">DUF2384 domain-containing protein</fullName>
    </submittedName>
</protein>
<dbReference type="RefSeq" id="WP_100628735.1">
    <property type="nucleotide sequence ID" value="NZ_SMUW01000034.1"/>
</dbReference>
<name>A0A4R5UXL2_9BACT</name>
<dbReference type="InterPro" id="IPR011979">
    <property type="entry name" value="Antitox_Xre"/>
</dbReference>
<evidence type="ECO:0000259" key="2">
    <source>
        <dbReference type="Pfam" id="PF20432"/>
    </source>
</evidence>
<reference evidence="3 4" key="1">
    <citation type="submission" date="2019-03" db="EMBL/GenBank/DDBJ databases">
        <title>Algoriphagus aquimaris sp. nov., isolated form marine sediment in Pohang, Korea.</title>
        <authorList>
            <person name="Kim J."/>
            <person name="Yoon S.-H."/>
            <person name="Lee S.-S."/>
        </authorList>
    </citation>
    <scope>NUCLEOTIDE SEQUENCE [LARGE SCALE GENOMIC DNA]</scope>
    <source>
        <strain evidence="3 4">F21</strain>
    </source>
</reference>
<organism evidence="3 4">
    <name type="scientific">Algoriphagus formosus</name>
    <dbReference type="NCBI Taxonomy" id="2007308"/>
    <lineage>
        <taxon>Bacteria</taxon>
        <taxon>Pseudomonadati</taxon>
        <taxon>Bacteroidota</taxon>
        <taxon>Cytophagia</taxon>
        <taxon>Cytophagales</taxon>
        <taxon>Cyclobacteriaceae</taxon>
        <taxon>Algoriphagus</taxon>
    </lineage>
</organism>
<dbReference type="NCBIfam" id="TIGR02293">
    <property type="entry name" value="TAS_TIGR02293"/>
    <property type="match status" value="1"/>
</dbReference>